<dbReference type="EMBL" id="QDKG01000001">
    <property type="protein sequence ID" value="PVH26249.1"/>
    <property type="molecule type" value="Genomic_DNA"/>
</dbReference>
<dbReference type="RefSeq" id="WP_116774114.1">
    <property type="nucleotide sequence ID" value="NZ_QDKG01000001.1"/>
</dbReference>
<dbReference type="OrthoDB" id="708760at2"/>
<comment type="caution">
    <text evidence="2">The sequence shown here is derived from an EMBL/GenBank/DDBJ whole genome shotgun (WGS) entry which is preliminary data.</text>
</comment>
<evidence type="ECO:0000313" key="2">
    <source>
        <dbReference type="EMBL" id="PVH26249.1"/>
    </source>
</evidence>
<accession>A0A2T8HLC3</accession>
<dbReference type="AlphaFoldDB" id="A0A2T8HLC3"/>
<keyword evidence="3" id="KW-1185">Reference proteome</keyword>
<dbReference type="InterPro" id="IPR001387">
    <property type="entry name" value="Cro/C1-type_HTH"/>
</dbReference>
<reference evidence="2 3" key="1">
    <citation type="submission" date="2018-04" db="EMBL/GenBank/DDBJ databases">
        <title>Sphingobacterium cortibacter sp. nov.</title>
        <authorList>
            <person name="Li Y."/>
        </authorList>
    </citation>
    <scope>NUCLEOTIDE SEQUENCE [LARGE SCALE GENOMIC DNA]</scope>
    <source>
        <strain evidence="2 3">2c-3</strain>
    </source>
</reference>
<dbReference type="PROSITE" id="PS50943">
    <property type="entry name" value="HTH_CROC1"/>
    <property type="match status" value="1"/>
</dbReference>
<dbReference type="SMART" id="SM00530">
    <property type="entry name" value="HTH_XRE"/>
    <property type="match status" value="1"/>
</dbReference>
<name>A0A2T8HLC3_9SPHI</name>
<feature type="domain" description="HTH cro/C1-type" evidence="1">
    <location>
        <begin position="17"/>
        <end position="71"/>
    </location>
</feature>
<protein>
    <recommendedName>
        <fullName evidence="1">HTH cro/C1-type domain-containing protein</fullName>
    </recommendedName>
</protein>
<evidence type="ECO:0000313" key="3">
    <source>
        <dbReference type="Proteomes" id="UP000245627"/>
    </source>
</evidence>
<proteinExistence type="predicted"/>
<sequence>MSDKPYVVDHKGEAARLVKFREKFDFSQNKFAKEIGSHQPFIAKVEKGETTLPIHYLKYLRQKYNLNLDWYFTGKGKMIIDEDEKSTLISDLSTIKKDYDDLWKQFDEMRKTLHKLVRDFYDKG</sequence>
<dbReference type="Gene3D" id="1.10.260.40">
    <property type="entry name" value="lambda repressor-like DNA-binding domains"/>
    <property type="match status" value="1"/>
</dbReference>
<organism evidence="2 3">
    <name type="scientific">Sphingobacterium corticibacter</name>
    <dbReference type="NCBI Taxonomy" id="2171749"/>
    <lineage>
        <taxon>Bacteria</taxon>
        <taxon>Pseudomonadati</taxon>
        <taxon>Bacteroidota</taxon>
        <taxon>Sphingobacteriia</taxon>
        <taxon>Sphingobacteriales</taxon>
        <taxon>Sphingobacteriaceae</taxon>
        <taxon>Sphingobacterium</taxon>
    </lineage>
</organism>
<evidence type="ECO:0000259" key="1">
    <source>
        <dbReference type="PROSITE" id="PS50943"/>
    </source>
</evidence>
<dbReference type="InterPro" id="IPR010982">
    <property type="entry name" value="Lambda_DNA-bd_dom_sf"/>
</dbReference>
<dbReference type="Pfam" id="PF12844">
    <property type="entry name" value="HTH_19"/>
    <property type="match status" value="1"/>
</dbReference>
<dbReference type="GO" id="GO:0003677">
    <property type="term" value="F:DNA binding"/>
    <property type="evidence" value="ECO:0007669"/>
    <property type="project" value="InterPro"/>
</dbReference>
<gene>
    <name evidence="2" type="ORF">DC487_01090</name>
</gene>
<dbReference type="SUPFAM" id="SSF47413">
    <property type="entry name" value="lambda repressor-like DNA-binding domains"/>
    <property type="match status" value="1"/>
</dbReference>
<dbReference type="Proteomes" id="UP000245627">
    <property type="component" value="Unassembled WGS sequence"/>
</dbReference>
<dbReference type="CDD" id="cd00093">
    <property type="entry name" value="HTH_XRE"/>
    <property type="match status" value="1"/>
</dbReference>